<keyword evidence="1 2" id="KW-0472">Membrane</keyword>
<name>A0AAE6IIP1_LEUCA</name>
<dbReference type="EMBL" id="CP042374">
    <property type="protein sequence ID" value="QEA33041.1"/>
    <property type="molecule type" value="Genomic_DNA"/>
</dbReference>
<dbReference type="PIRSF" id="PIRSF021438">
    <property type="entry name" value="DltD"/>
    <property type="match status" value="1"/>
</dbReference>
<reference evidence="3 4" key="1">
    <citation type="submission" date="2019-06" db="EMBL/GenBank/DDBJ databases">
        <title>Genome analyses of bacteria isolated from kimchi.</title>
        <authorList>
            <person name="Lee S."/>
            <person name="Ahn S."/>
            <person name="Roh S."/>
        </authorList>
    </citation>
    <scope>NUCLEOTIDE SEQUENCE [LARGE SCALE GENOMIC DNA]</scope>
    <source>
        <strain evidence="3 4">CBA3620</strain>
    </source>
</reference>
<keyword evidence="1" id="KW-1003">Cell membrane</keyword>
<evidence type="ECO:0000256" key="1">
    <source>
        <dbReference type="PIRNR" id="PIRNR021438"/>
    </source>
</evidence>
<dbReference type="GO" id="GO:0070395">
    <property type="term" value="P:lipoteichoic acid biosynthetic process"/>
    <property type="evidence" value="ECO:0007669"/>
    <property type="project" value="UniProtKB-UniRule"/>
</dbReference>
<dbReference type="AlphaFoldDB" id="A0AAE6IIP1"/>
<accession>A0AAE6IIP1</accession>
<organism evidence="3 4">
    <name type="scientific">Leuconostoc carnosum</name>
    <dbReference type="NCBI Taxonomy" id="1252"/>
    <lineage>
        <taxon>Bacteria</taxon>
        <taxon>Bacillati</taxon>
        <taxon>Bacillota</taxon>
        <taxon>Bacilli</taxon>
        <taxon>Lactobacillales</taxon>
        <taxon>Lactobacillaceae</taxon>
        <taxon>Leuconostoc</taxon>
    </lineage>
</organism>
<dbReference type="RefSeq" id="WP_014974031.1">
    <property type="nucleotide sequence ID" value="NZ_CP042374.1"/>
</dbReference>
<keyword evidence="2" id="KW-1133">Transmembrane helix</keyword>
<gene>
    <name evidence="3" type="primary">dltD</name>
    <name evidence="3" type="ORF">FGL89_02215</name>
</gene>
<dbReference type="InterPro" id="IPR006998">
    <property type="entry name" value="DltD"/>
</dbReference>
<dbReference type="Proteomes" id="UP000321332">
    <property type="component" value="Chromosome"/>
</dbReference>
<dbReference type="InterPro" id="IPR023896">
    <property type="entry name" value="LTA_DltD"/>
</dbReference>
<dbReference type="NCBIfam" id="TIGR04092">
    <property type="entry name" value="LTA_DltD"/>
    <property type="match status" value="1"/>
</dbReference>
<dbReference type="PANTHER" id="PTHR40039">
    <property type="entry name" value="PROTEIN DLTD"/>
    <property type="match status" value="1"/>
</dbReference>
<dbReference type="GeneID" id="61186541"/>
<dbReference type="GO" id="GO:0005886">
    <property type="term" value="C:plasma membrane"/>
    <property type="evidence" value="ECO:0007669"/>
    <property type="project" value="UniProtKB-UniRule"/>
</dbReference>
<proteinExistence type="inferred from homology"/>
<evidence type="ECO:0000313" key="3">
    <source>
        <dbReference type="EMBL" id="QEA33041.1"/>
    </source>
</evidence>
<evidence type="ECO:0000313" key="4">
    <source>
        <dbReference type="Proteomes" id="UP000321332"/>
    </source>
</evidence>
<sequence length="427" mass="49806">MKKRGLWWVFGPVLVAFILIGALFLAPFSLNHTTQKNIQDASVSFSKDVVKGQTIKTAAFSDKQMRYVPFFGSSELLRLDTMHPTMLAEKYDRNYRPFLLGQAGTESLTHYLSMQEMQPALHKKQAVFVVSQQWFTKKQSKLAFSEFYSPLQTLNWLKSIQHITPTDRYIAHELLQEARIKNSPFYANLVTKISGNKLLSTHDKKIIALRYHTLLREDQLFSNVTVSNNWNKKVIPAMKHLPEQDDEYSLLHEATRIGKAQTTNNSFGIKNSFYKYRVKNNVKKLANSQKQFDYRQSEEYADFQAVLSEFAKQHTDVLFVIQPVNQKWANYTGLNKEMYYQSVNKVKQQLTSQGFNNIADFSHEGNKKYFMQDTIHMGWNGWVAADRHIKPFLTDGYQSTNYHINDRYLTREWQNLIPTDDNLSEFK</sequence>
<dbReference type="PANTHER" id="PTHR40039:SF1">
    <property type="entry name" value="PROTEIN DLTD"/>
    <property type="match status" value="1"/>
</dbReference>
<evidence type="ECO:0000256" key="2">
    <source>
        <dbReference type="SAM" id="Phobius"/>
    </source>
</evidence>
<protein>
    <recommendedName>
        <fullName evidence="1">Protein DltD</fullName>
    </recommendedName>
</protein>
<comment type="pathway">
    <text evidence="1">Cell wall biogenesis; lipoteichoic acid biosynthesis.</text>
</comment>
<dbReference type="OMA" id="PYFMEDT"/>
<comment type="similarity">
    <text evidence="1">Belongs to the DltD family.</text>
</comment>
<feature type="transmembrane region" description="Helical" evidence="2">
    <location>
        <begin position="7"/>
        <end position="30"/>
    </location>
</feature>
<dbReference type="Pfam" id="PF04914">
    <property type="entry name" value="DltD"/>
    <property type="match status" value="1"/>
</dbReference>
<keyword evidence="2" id="KW-0812">Transmembrane</keyword>